<evidence type="ECO:0000313" key="1">
    <source>
        <dbReference type="EMBL" id="WZX28711.1"/>
    </source>
</evidence>
<organism evidence="1 2">
    <name type="scientific">Salinicoccus bachuensis</name>
    <dbReference type="NCBI Taxonomy" id="3136731"/>
    <lineage>
        <taxon>Bacteria</taxon>
        <taxon>Bacillati</taxon>
        <taxon>Bacillota</taxon>
        <taxon>Bacilli</taxon>
        <taxon>Bacillales</taxon>
        <taxon>Staphylococcaceae</taxon>
        <taxon>Salinicoccus</taxon>
    </lineage>
</organism>
<evidence type="ECO:0000313" key="2">
    <source>
        <dbReference type="Proteomes" id="UP001455384"/>
    </source>
</evidence>
<keyword evidence="2" id="KW-1185">Reference proteome</keyword>
<protein>
    <submittedName>
        <fullName evidence="1">Uncharacterized protein</fullName>
    </submittedName>
</protein>
<dbReference type="Proteomes" id="UP001455384">
    <property type="component" value="Chromosome"/>
</dbReference>
<gene>
    <name evidence="1" type="ORF">RQP18_08445</name>
</gene>
<reference evidence="2" key="1">
    <citation type="submission" date="2023-10" db="EMBL/GenBank/DDBJ databases">
        <title>Genome analysis and identification of Salinococcus sp. Bachu38 nov., a PGPR from the rhizosphere of Tamarix.</title>
        <authorList>
            <person name="Liang Z."/>
            <person name="Zhang X."/>
            <person name="Jia J."/>
            <person name="Chen X."/>
            <person name="Wang Y."/>
            <person name="Wang Q."/>
            <person name="Wang R."/>
        </authorList>
    </citation>
    <scope>NUCLEOTIDE SEQUENCE [LARGE SCALE GENOMIC DNA]</scope>
    <source>
        <strain evidence="2">Bachu38</strain>
    </source>
</reference>
<proteinExistence type="predicted"/>
<name>A0ABZ3CF34_9STAP</name>
<sequence>MSIYNKFRALTISGGKQVPFVGLVVDAIDSERSRVKQENLESTMEYLYEHVEKLKIDMNEESEPESSRLISTILKEVEDEYEDLKQLVYSNLLVNIFLDKSKKRIYSNITYQLQNMNGHDIEDFIKMYSYKEGYKEQFKGMSMKEAMKAVDPKMTDEKLAEIEKVNGVKLNTFEVQGPSSIREEEYNRVTIKKFESIGLLQVPRNVTGFDDPSEMYKPNLTIEADDFYNYCIKEPGRN</sequence>
<dbReference type="RefSeq" id="WP_342387290.1">
    <property type="nucleotide sequence ID" value="NZ_CP138333.2"/>
</dbReference>
<accession>A0ABZ3CF34</accession>
<dbReference type="EMBL" id="CP138333">
    <property type="protein sequence ID" value="WZX28711.1"/>
    <property type="molecule type" value="Genomic_DNA"/>
</dbReference>